<feature type="active site" description="Phosphocysteine intermediate; for EIIB activity" evidence="11">
    <location>
        <position position="400"/>
    </location>
</feature>
<keyword evidence="5 15" id="KW-0808">Transferase</keyword>
<keyword evidence="2" id="KW-0813">Transport</keyword>
<dbReference type="InterPro" id="IPR018113">
    <property type="entry name" value="PTrfase_EIIB_Cys"/>
</dbReference>
<feature type="transmembrane region" description="Helical" evidence="12">
    <location>
        <begin position="96"/>
        <end position="114"/>
    </location>
</feature>
<dbReference type="InterPro" id="IPR050429">
    <property type="entry name" value="PTS_Glucose_EIICBA"/>
</dbReference>
<feature type="transmembrane region" description="Helical" evidence="12">
    <location>
        <begin position="333"/>
        <end position="353"/>
    </location>
</feature>
<evidence type="ECO:0000256" key="2">
    <source>
        <dbReference type="ARBA" id="ARBA00022448"/>
    </source>
</evidence>
<feature type="transmembrane region" description="Helical" evidence="12">
    <location>
        <begin position="72"/>
        <end position="89"/>
    </location>
</feature>
<dbReference type="CDD" id="cd00212">
    <property type="entry name" value="PTS_IIB_glc"/>
    <property type="match status" value="1"/>
</dbReference>
<accession>A0ABV9D621</accession>
<evidence type="ECO:0000313" key="16">
    <source>
        <dbReference type="Proteomes" id="UP001596030"/>
    </source>
</evidence>
<evidence type="ECO:0000259" key="13">
    <source>
        <dbReference type="PROSITE" id="PS51098"/>
    </source>
</evidence>
<evidence type="ECO:0000256" key="12">
    <source>
        <dbReference type="SAM" id="Phobius"/>
    </source>
</evidence>
<evidence type="ECO:0000256" key="5">
    <source>
        <dbReference type="ARBA" id="ARBA00022679"/>
    </source>
</evidence>
<dbReference type="PANTHER" id="PTHR30009">
    <property type="entry name" value="CYTOCHROME C-TYPE SYNTHESIS PROTEIN AND PTS TRANSMEMBRANE COMPONENT"/>
    <property type="match status" value="1"/>
</dbReference>
<evidence type="ECO:0000256" key="10">
    <source>
        <dbReference type="ARBA" id="ARBA00023136"/>
    </source>
</evidence>
<keyword evidence="16" id="KW-1185">Reference proteome</keyword>
<keyword evidence="6" id="KW-0598">Phosphotransferase system</keyword>
<dbReference type="RefSeq" id="WP_246968858.1">
    <property type="nucleotide sequence ID" value="NZ_JAKGAN010000002.1"/>
</dbReference>
<feature type="transmembrane region" description="Helical" evidence="12">
    <location>
        <begin position="42"/>
        <end position="66"/>
    </location>
</feature>
<keyword evidence="4" id="KW-0762">Sugar transport</keyword>
<dbReference type="InterPro" id="IPR003352">
    <property type="entry name" value="PTS_EIIC"/>
</dbReference>
<dbReference type="PROSITE" id="PS51098">
    <property type="entry name" value="PTS_EIIB_TYPE_1"/>
    <property type="match status" value="2"/>
</dbReference>
<dbReference type="PANTHER" id="PTHR30009:SF4">
    <property type="entry name" value="PTS SYSTEM N-ACETYLGLUCOSAMINE-SPECIFIC EIICBA COMPONENT"/>
    <property type="match status" value="1"/>
</dbReference>
<comment type="caution">
    <text evidence="11">Lacks conserved residue(s) required for the propagation of feature annotation.</text>
</comment>
<evidence type="ECO:0000256" key="1">
    <source>
        <dbReference type="ARBA" id="ARBA00004651"/>
    </source>
</evidence>
<dbReference type="InterPro" id="IPR001996">
    <property type="entry name" value="PTS_IIB_1"/>
</dbReference>
<evidence type="ECO:0000256" key="9">
    <source>
        <dbReference type="ARBA" id="ARBA00022989"/>
    </source>
</evidence>
<dbReference type="SUPFAM" id="SSF55604">
    <property type="entry name" value="Glucose permease domain IIB"/>
    <property type="match status" value="2"/>
</dbReference>
<organism evidence="15 16">
    <name type="scientific">Chromohalobacter sarecensis</name>
    <dbReference type="NCBI Taxonomy" id="245294"/>
    <lineage>
        <taxon>Bacteria</taxon>
        <taxon>Pseudomonadati</taxon>
        <taxon>Pseudomonadota</taxon>
        <taxon>Gammaproteobacteria</taxon>
        <taxon>Oceanospirillales</taxon>
        <taxon>Halomonadaceae</taxon>
        <taxon>Chromohalobacter</taxon>
    </lineage>
</organism>
<keyword evidence="8" id="KW-0418">Kinase</keyword>
<dbReference type="NCBIfam" id="TIGR01998">
    <property type="entry name" value="PTS-II-BC-nag"/>
    <property type="match status" value="1"/>
</dbReference>
<dbReference type="InterPro" id="IPR013013">
    <property type="entry name" value="PTS_EIIC_1"/>
</dbReference>
<dbReference type="PROSITE" id="PS01035">
    <property type="entry name" value="PTS_EIIB_TYPE_1_CYS"/>
    <property type="match status" value="1"/>
</dbReference>
<dbReference type="Pfam" id="PF00367">
    <property type="entry name" value="PTS_EIIB"/>
    <property type="match status" value="1"/>
</dbReference>
<keyword evidence="10 12" id="KW-0472">Membrane</keyword>
<comment type="caution">
    <text evidence="15">The sequence shown here is derived from an EMBL/GenBank/DDBJ whole genome shotgun (WGS) entry which is preliminary data.</text>
</comment>
<comment type="subcellular location">
    <subcellularLocation>
        <location evidence="1">Cell membrane</location>
        <topology evidence="1">Multi-pass membrane protein</topology>
    </subcellularLocation>
</comment>
<feature type="transmembrane region" description="Helical" evidence="12">
    <location>
        <begin position="279"/>
        <end position="303"/>
    </location>
</feature>
<feature type="transmembrane region" description="Helical" evidence="12">
    <location>
        <begin position="12"/>
        <end position="30"/>
    </location>
</feature>
<evidence type="ECO:0000256" key="3">
    <source>
        <dbReference type="ARBA" id="ARBA00022475"/>
    </source>
</evidence>
<feature type="transmembrane region" description="Helical" evidence="12">
    <location>
        <begin position="176"/>
        <end position="203"/>
    </location>
</feature>
<feature type="domain" description="PTS EIIB type-1" evidence="13">
    <location>
        <begin position="378"/>
        <end position="460"/>
    </location>
</feature>
<sequence>MQLDIMGGLQKLGRSLMLPIAVLPVAGLLLRLGQPDLLDIAFIANAGDAIFANLALIFAIGLAVGFANDSNGAAGLAGVVGYLVLDAVLHTLNENINMGVLSGIIIGTVAGLLYNRFKDIKLPDYLAFFGGRRFIPIVTGLAAVVLGMIFGVIWPTVQTGIDTLGQWLIDAGDLGLFVYGVLNRLLIVTGLHHVLNSFVWFVFGSFDGATGDLNRFFAGDPSAGSFMAGFFPVMMFGLPAAALAMYHAAPKGRRAQVGGLLLSLALTAFLTGVTEPIEFTFMFLAPFLYVLHAALTGLSMVIMNLLDVKLGFTFSAGAFDYALSYGLSTNGWLMIPVGLCYFALYYTVFRWAIVRFDLPTPGREPETAGATSAPVDLGERGPAFVHALGGAANMTSVGACTTRLRLVLVDDKAIDEPALKQLGARGVLHLRGGGLQVILGPIADGVADEIRSAMKAEGTAPSEVPVTSEGNGPDAASVVRLSAEQLDHWLAALGGRGNVQEATAVAMTRLRLRLADAASLDEAALKTLGAQGVQRIEGGLVHVLLGERAAGVAASLGDR</sequence>
<dbReference type="Proteomes" id="UP001596030">
    <property type="component" value="Unassembled WGS sequence"/>
</dbReference>
<reference evidence="16" key="1">
    <citation type="journal article" date="2019" name="Int. J. Syst. Evol. Microbiol.">
        <title>The Global Catalogue of Microorganisms (GCM) 10K type strain sequencing project: providing services to taxonomists for standard genome sequencing and annotation.</title>
        <authorList>
            <consortium name="The Broad Institute Genomics Platform"/>
            <consortium name="The Broad Institute Genome Sequencing Center for Infectious Disease"/>
            <person name="Wu L."/>
            <person name="Ma J."/>
        </authorList>
    </citation>
    <scope>NUCLEOTIDE SEQUENCE [LARGE SCALE GENOMIC DNA]</scope>
    <source>
        <strain evidence="16">CGMCC 1.12121</strain>
    </source>
</reference>
<feature type="domain" description="PTS EIIB type-1" evidence="13">
    <location>
        <begin position="483"/>
        <end position="559"/>
    </location>
</feature>
<dbReference type="PROSITE" id="PS51103">
    <property type="entry name" value="PTS_EIIC_TYPE_1"/>
    <property type="match status" value="1"/>
</dbReference>
<dbReference type="GO" id="GO:0103111">
    <property type="term" value="F:protein-N(pi)-phosphohistidine--N-acetyl-D-glucosamine phosphotransferase activity"/>
    <property type="evidence" value="ECO:0007669"/>
    <property type="project" value="UniProtKB-EC"/>
</dbReference>
<protein>
    <submittedName>
        <fullName evidence="15">N-acetylglucosamine-specific PTS transporter subunit IIBC</fullName>
        <ecNumber evidence="15">2.7.1.193</ecNumber>
    </submittedName>
</protein>
<dbReference type="EC" id="2.7.1.193" evidence="15"/>
<evidence type="ECO:0000256" key="8">
    <source>
        <dbReference type="ARBA" id="ARBA00022777"/>
    </source>
</evidence>
<keyword evidence="9 12" id="KW-1133">Transmembrane helix</keyword>
<feature type="transmembrane region" description="Helical" evidence="12">
    <location>
        <begin position="257"/>
        <end position="273"/>
    </location>
</feature>
<gene>
    <name evidence="15" type="primary">nagE</name>
    <name evidence="15" type="ORF">ACFO0U_15575</name>
</gene>
<feature type="transmembrane region" description="Helical" evidence="12">
    <location>
        <begin position="223"/>
        <end position="245"/>
    </location>
</feature>
<evidence type="ECO:0000259" key="14">
    <source>
        <dbReference type="PROSITE" id="PS51103"/>
    </source>
</evidence>
<dbReference type="EMBL" id="JBHSEU010000021">
    <property type="protein sequence ID" value="MFC4540188.1"/>
    <property type="molecule type" value="Genomic_DNA"/>
</dbReference>
<name>A0ABV9D621_9GAMM</name>
<evidence type="ECO:0000256" key="6">
    <source>
        <dbReference type="ARBA" id="ARBA00022683"/>
    </source>
</evidence>
<evidence type="ECO:0000313" key="15">
    <source>
        <dbReference type="EMBL" id="MFC4540188.1"/>
    </source>
</evidence>
<dbReference type="Gene3D" id="3.30.1360.60">
    <property type="entry name" value="Glucose permease domain IIB"/>
    <property type="match status" value="2"/>
</dbReference>
<proteinExistence type="predicted"/>
<evidence type="ECO:0000256" key="11">
    <source>
        <dbReference type="PROSITE-ProRule" id="PRU00421"/>
    </source>
</evidence>
<keyword evidence="3" id="KW-1003">Cell membrane</keyword>
<dbReference type="InterPro" id="IPR036878">
    <property type="entry name" value="Glu_permease_IIB"/>
</dbReference>
<dbReference type="InterPro" id="IPR010974">
    <property type="entry name" value="PTS_IIBC_nag"/>
</dbReference>
<evidence type="ECO:0000256" key="7">
    <source>
        <dbReference type="ARBA" id="ARBA00022692"/>
    </source>
</evidence>
<feature type="transmembrane region" description="Helical" evidence="12">
    <location>
        <begin position="134"/>
        <end position="155"/>
    </location>
</feature>
<evidence type="ECO:0000256" key="4">
    <source>
        <dbReference type="ARBA" id="ARBA00022597"/>
    </source>
</evidence>
<dbReference type="Pfam" id="PF02378">
    <property type="entry name" value="PTS_EIIC"/>
    <property type="match status" value="1"/>
</dbReference>
<feature type="domain" description="PTS EIIC type-1" evidence="14">
    <location>
        <begin position="3"/>
        <end position="365"/>
    </location>
</feature>
<keyword evidence="7 12" id="KW-0812">Transmembrane</keyword>